<dbReference type="AlphaFoldDB" id="A0A161WQ30"/>
<organism evidence="1 2">
    <name type="scientific">Clostridium magnum DSM 2767</name>
    <dbReference type="NCBI Taxonomy" id="1121326"/>
    <lineage>
        <taxon>Bacteria</taxon>
        <taxon>Bacillati</taxon>
        <taxon>Bacillota</taxon>
        <taxon>Clostridia</taxon>
        <taxon>Eubacteriales</taxon>
        <taxon>Clostridiaceae</taxon>
        <taxon>Clostridium</taxon>
    </lineage>
</organism>
<name>A0A161WQ30_9CLOT</name>
<evidence type="ECO:0000313" key="1">
    <source>
        <dbReference type="EMBL" id="KZL88708.1"/>
    </source>
</evidence>
<dbReference type="RefSeq" id="WP_066630732.1">
    <property type="nucleotide sequence ID" value="NZ_FQXL01000064.1"/>
</dbReference>
<evidence type="ECO:0000313" key="2">
    <source>
        <dbReference type="Proteomes" id="UP000076603"/>
    </source>
</evidence>
<dbReference type="Gene3D" id="3.30.1930.10">
    <property type="entry name" value="capsid protein of prophage domain"/>
    <property type="match status" value="1"/>
</dbReference>
<comment type="caution">
    <text evidence="1">The sequence shown here is derived from an EMBL/GenBank/DDBJ whole genome shotgun (WGS) entry which is preliminary data.</text>
</comment>
<sequence>MPNTINLYETTTMLEAIKLVKEPLSFIRDTFFPNIQPFPTEKVLVDIVKGGEKMAPFVAPRINGTIDERQGYSTNELTTPRIAPKRILTGEDLAKRQPGDNIYTVKSPEQIAAQILMQDLIDLDKQIIRSEEWFSTKVMLGEGFDIDLVDEKGNKAGTFNVNYGFSNKVSLQTGEKWSEEIANPIENVEDWIEDKIITKSNGTPNVVIMDPEAAKAFMANPAVKEIISLRAQAGYRQEPTYKGKGVTFIGVFTKFNLEFYAYSCLIKTGETAAQLLPSGTVIVAETGQGVMAYGAVTQKEKGTWMKYMEKRVPKYVVSDETETDTIKLTSRPLPYQKDVDSYVVASVL</sequence>
<dbReference type="PATRIC" id="fig|1121326.3.peg.6063"/>
<dbReference type="Proteomes" id="UP000076603">
    <property type="component" value="Unassembled WGS sequence"/>
</dbReference>
<protein>
    <submittedName>
        <fullName evidence="1">Phage major capsid protein E</fullName>
    </submittedName>
</protein>
<reference evidence="1 2" key="1">
    <citation type="submission" date="2016-04" db="EMBL/GenBank/DDBJ databases">
        <title>Genome sequence of Clostridium magnum DSM 2767.</title>
        <authorList>
            <person name="Poehlein A."/>
            <person name="Uhlig R."/>
            <person name="Fischer R."/>
            <person name="Bahl H."/>
            <person name="Daniel R."/>
        </authorList>
    </citation>
    <scope>NUCLEOTIDE SEQUENCE [LARGE SCALE GENOMIC DNA]</scope>
    <source>
        <strain evidence="1 2">DSM 2767</strain>
    </source>
</reference>
<keyword evidence="2" id="KW-1185">Reference proteome</keyword>
<dbReference type="EMBL" id="LWAE01000015">
    <property type="protein sequence ID" value="KZL88708.1"/>
    <property type="molecule type" value="Genomic_DNA"/>
</dbReference>
<dbReference type="Pfam" id="PF03864">
    <property type="entry name" value="Phage_cap_E"/>
    <property type="match status" value="1"/>
</dbReference>
<accession>A0A161WQ30</accession>
<dbReference type="STRING" id="1121326.CLMAG_59970"/>
<dbReference type="InterPro" id="IPR005564">
    <property type="entry name" value="Major_capsid_GpE"/>
</dbReference>
<proteinExistence type="predicted"/>
<gene>
    <name evidence="1" type="ORF">CLMAG_59970</name>
</gene>
<dbReference type="OrthoDB" id="5449178at2"/>
<dbReference type="Gene3D" id="3.15.30.10">
    <property type="entry name" value="putative capsid protein of prophage domain like"/>
    <property type="match status" value="1"/>
</dbReference>